<evidence type="ECO:0000313" key="2">
    <source>
        <dbReference type="Proteomes" id="UP000322454"/>
    </source>
</evidence>
<dbReference type="EMBL" id="SHMQ01000022">
    <property type="protein sequence ID" value="RZV38173.1"/>
    <property type="molecule type" value="Genomic_DNA"/>
</dbReference>
<accession>A0A520XAE9</accession>
<name>A0A520XAE9_9DELT</name>
<protein>
    <submittedName>
        <fullName evidence="1">Uncharacterized protein</fullName>
    </submittedName>
</protein>
<organism evidence="1 2">
    <name type="scientific">Candidatus Acidulodesulfobacterium acidiphilum</name>
    <dbReference type="NCBI Taxonomy" id="2597224"/>
    <lineage>
        <taxon>Bacteria</taxon>
        <taxon>Deltaproteobacteria</taxon>
        <taxon>Candidatus Acidulodesulfobacterales</taxon>
        <taxon>Candidatus Acidulodesulfobacterium</taxon>
    </lineage>
</organism>
<evidence type="ECO:0000313" key="1">
    <source>
        <dbReference type="EMBL" id="RZV38173.1"/>
    </source>
</evidence>
<proteinExistence type="predicted"/>
<sequence>MEKENVKYITGLGALNITGADWHILDNIRTGNWPMSGVDYSDTTELFGTAGLIPSGTFSKSLGNNMGNINCASPARAIADMVYHNIFTLKRYPDHVIFNDYLLEDEDITEFMKYFNIMLSFAQSQEKKQEKSMLLRWQNEFIR</sequence>
<reference evidence="1 2" key="1">
    <citation type="submission" date="2019-01" db="EMBL/GenBank/DDBJ databases">
        <title>Insights into ecological role of a new deltaproteobacterial order Candidatus Sinidesulfobacterales (Sva0485) by metagenomics and metatranscriptomics.</title>
        <authorList>
            <person name="Tan S."/>
            <person name="Liu J."/>
            <person name="Fang Y."/>
            <person name="Hedlund B."/>
            <person name="Lian Z.-H."/>
            <person name="Huang L.-Y."/>
            <person name="Li J.-T."/>
            <person name="Huang L.-N."/>
            <person name="Li W.-J."/>
            <person name="Jiang H.-C."/>
            <person name="Dong H.-L."/>
            <person name="Shu W.-S."/>
        </authorList>
    </citation>
    <scope>NUCLEOTIDE SEQUENCE [LARGE SCALE GENOMIC DNA]</scope>
    <source>
        <strain evidence="1">AP4</strain>
    </source>
</reference>
<dbReference type="Proteomes" id="UP000322454">
    <property type="component" value="Unassembled WGS sequence"/>
</dbReference>
<comment type="caution">
    <text evidence="1">The sequence shown here is derived from an EMBL/GenBank/DDBJ whole genome shotgun (WGS) entry which is preliminary data.</text>
</comment>
<dbReference type="AlphaFoldDB" id="A0A520XAE9"/>
<gene>
    <name evidence="1" type="ORF">EVJ48_07460</name>
</gene>